<comment type="caution">
    <text evidence="1">The sequence shown here is derived from an EMBL/GenBank/DDBJ whole genome shotgun (WGS) entry which is preliminary data.</text>
</comment>
<reference evidence="1 2" key="1">
    <citation type="journal article" date="2013" name="Nat. Genet.">
        <title>The genome of the hydatid tapeworm Echinococcus granulosus.</title>
        <authorList>
            <person name="Zheng H."/>
            <person name="Zhang W."/>
            <person name="Zhang L."/>
            <person name="Zhang Z."/>
            <person name="Li J."/>
            <person name="Lu G."/>
            <person name="Zhu Y."/>
            <person name="Wang Y."/>
            <person name="Huang Y."/>
            <person name="Liu J."/>
            <person name="Kang H."/>
            <person name="Chen J."/>
            <person name="Wang L."/>
            <person name="Chen A."/>
            <person name="Yu S."/>
            <person name="Gao Z."/>
            <person name="Jin L."/>
            <person name="Gu W."/>
            <person name="Wang Z."/>
            <person name="Zhao L."/>
            <person name="Shi B."/>
            <person name="Wen H."/>
            <person name="Lin R."/>
            <person name="Jones M.K."/>
            <person name="Brejova B."/>
            <person name="Vinar T."/>
            <person name="Zhao G."/>
            <person name="McManus D.P."/>
            <person name="Chen Z."/>
            <person name="Zhou Y."/>
            <person name="Wang S."/>
        </authorList>
    </citation>
    <scope>NUCLEOTIDE SEQUENCE [LARGE SCALE GENOMIC DNA]</scope>
</reference>
<dbReference type="RefSeq" id="XP_024347098.1">
    <property type="nucleotide sequence ID" value="XM_024498508.1"/>
</dbReference>
<dbReference type="GeneID" id="36344974"/>
<sequence length="214" mass="23543">MSGCAANFSHLKLATHHSSTELALSSLHKKESAQINLLVTQILSLGEFACNYDNFKDALEHIFSDLSICGFHVEPPSLSLRLGPSKNTSDAYEITISANGTEELDGLTFQIQAATCQEPPSLSPKRPLYIYYFLNGILTFSLNLVAKPNHPKWTKPVFCVKVPTHLTPFTTLANLSEFAIAPINFSISNFSVEGSESSHFLVDETDKNSSFKTK</sequence>
<accession>W6UBU1</accession>
<evidence type="ECO:0000313" key="1">
    <source>
        <dbReference type="EMBL" id="EUB55902.1"/>
    </source>
</evidence>
<dbReference type="CTD" id="36344974"/>
<dbReference type="Proteomes" id="UP000019149">
    <property type="component" value="Unassembled WGS sequence"/>
</dbReference>
<evidence type="ECO:0000313" key="2">
    <source>
        <dbReference type="Proteomes" id="UP000019149"/>
    </source>
</evidence>
<name>W6UBU1_ECHGR</name>
<dbReference type="KEGG" id="egl:EGR_09259"/>
<protein>
    <submittedName>
        <fullName evidence="1">Uncharacterized protein</fullName>
    </submittedName>
</protein>
<proteinExistence type="predicted"/>
<dbReference type="EMBL" id="APAU02000139">
    <property type="protein sequence ID" value="EUB55902.1"/>
    <property type="molecule type" value="Genomic_DNA"/>
</dbReference>
<organism evidence="1 2">
    <name type="scientific">Echinococcus granulosus</name>
    <name type="common">Hydatid tapeworm</name>
    <dbReference type="NCBI Taxonomy" id="6210"/>
    <lineage>
        <taxon>Eukaryota</taxon>
        <taxon>Metazoa</taxon>
        <taxon>Spiralia</taxon>
        <taxon>Lophotrochozoa</taxon>
        <taxon>Platyhelminthes</taxon>
        <taxon>Cestoda</taxon>
        <taxon>Eucestoda</taxon>
        <taxon>Cyclophyllidea</taxon>
        <taxon>Taeniidae</taxon>
        <taxon>Echinococcus</taxon>
        <taxon>Echinococcus granulosus group</taxon>
    </lineage>
</organism>
<gene>
    <name evidence="1" type="ORF">EGR_09259</name>
</gene>
<keyword evidence="2" id="KW-1185">Reference proteome</keyword>
<dbReference type="AlphaFoldDB" id="W6UBU1"/>